<dbReference type="InterPro" id="IPR017451">
    <property type="entry name" value="F-box-assoc_interact_dom"/>
</dbReference>
<proteinExistence type="predicted"/>
<reference evidence="3" key="2">
    <citation type="submission" date="2025-08" db="UniProtKB">
        <authorList>
            <consortium name="RefSeq"/>
        </authorList>
    </citation>
    <scope>IDENTIFICATION</scope>
    <source>
        <tissue evidence="3">Leaf</tissue>
    </source>
</reference>
<dbReference type="InterPro" id="IPR050796">
    <property type="entry name" value="SCF_F-box_component"/>
</dbReference>
<feature type="domain" description="F-box" evidence="1">
    <location>
        <begin position="62"/>
        <end position="102"/>
    </location>
</feature>
<dbReference type="SUPFAM" id="SSF81383">
    <property type="entry name" value="F-box domain"/>
    <property type="match status" value="1"/>
</dbReference>
<dbReference type="PANTHER" id="PTHR31672">
    <property type="entry name" value="BNACNNG10540D PROTEIN"/>
    <property type="match status" value="1"/>
</dbReference>
<dbReference type="InterPro" id="IPR011043">
    <property type="entry name" value="Gal_Oxase/kelch_b-propeller"/>
</dbReference>
<dbReference type="GeneID" id="104249635"/>
<dbReference type="KEGG" id="nsy:104249635"/>
<name>A0A1U7Z0G3_NICSY</name>
<dbReference type="InterPro" id="IPR036047">
    <property type="entry name" value="F-box-like_dom_sf"/>
</dbReference>
<dbReference type="AlphaFoldDB" id="A0A1U7Z0G3"/>
<accession>A0A1U7Z0G3</accession>
<sequence>HQWHYHFLHLPQSYQSRFFPINFCVLFACTNFGTLDPYFFYFDLLRLHLLYIGSSKIGRRPFPEDLDGEILLRLPVKSLLRFKCVCKNWYVLIKSPAFIRKHLNCSKNKPSQFMIYDYNARDDSPPIALIPENHGDGEAPDYIHRFKGMTNVIGSVDGLFLLQREIDPENRYMQIFAMALWNPSTREVRHLPPHKIQYTHCGFRLDPLTNDYKVVYYNFHCGEYEYAAVYSCSTDSCRNITPKIKFYSYGRSLHESYGTAYLNGAYYWLLSEGLKYSIVLFDFSNEVFEEIEGPDDISFSSLILLDDSVALLPFYGNCVHDIWVMIQPGVWNKRFTFQCFTYPRTWYSSCLILVTKRSRLVSYNVRTTKTRRLGFCHPVLRRNCGVYVYKESLVTLK</sequence>
<keyword evidence="2" id="KW-1185">Reference proteome</keyword>
<dbReference type="SUPFAM" id="SSF50965">
    <property type="entry name" value="Galactose oxidase, central domain"/>
    <property type="match status" value="1"/>
</dbReference>
<dbReference type="InterPro" id="IPR006527">
    <property type="entry name" value="F-box-assoc_dom_typ1"/>
</dbReference>
<gene>
    <name evidence="3" type="primary">LOC104249635</name>
</gene>
<dbReference type="OrthoDB" id="1304908at2759"/>
<dbReference type="InterPro" id="IPR001810">
    <property type="entry name" value="F-box_dom"/>
</dbReference>
<dbReference type="PANTHER" id="PTHR31672:SF13">
    <property type="entry name" value="F-BOX PROTEIN CPR30-LIKE"/>
    <property type="match status" value="1"/>
</dbReference>
<dbReference type="Gene3D" id="1.20.1280.50">
    <property type="match status" value="1"/>
</dbReference>
<dbReference type="NCBIfam" id="TIGR01640">
    <property type="entry name" value="F_box_assoc_1"/>
    <property type="match status" value="1"/>
</dbReference>
<dbReference type="STRING" id="4096.A0A1U7Z0G3"/>
<dbReference type="CDD" id="cd22157">
    <property type="entry name" value="F-box_AtFBW1-like"/>
    <property type="match status" value="1"/>
</dbReference>
<organism evidence="2 3">
    <name type="scientific">Nicotiana sylvestris</name>
    <name type="common">Wood tobacco</name>
    <name type="synonym">South American tobacco</name>
    <dbReference type="NCBI Taxonomy" id="4096"/>
    <lineage>
        <taxon>Eukaryota</taxon>
        <taxon>Viridiplantae</taxon>
        <taxon>Streptophyta</taxon>
        <taxon>Embryophyta</taxon>
        <taxon>Tracheophyta</taxon>
        <taxon>Spermatophyta</taxon>
        <taxon>Magnoliopsida</taxon>
        <taxon>eudicotyledons</taxon>
        <taxon>Gunneridae</taxon>
        <taxon>Pentapetalae</taxon>
        <taxon>asterids</taxon>
        <taxon>lamiids</taxon>
        <taxon>Solanales</taxon>
        <taxon>Solanaceae</taxon>
        <taxon>Nicotianoideae</taxon>
        <taxon>Nicotianeae</taxon>
        <taxon>Nicotiana</taxon>
    </lineage>
</organism>
<dbReference type="Pfam" id="PF00646">
    <property type="entry name" value="F-box"/>
    <property type="match status" value="1"/>
</dbReference>
<feature type="non-terminal residue" evidence="3">
    <location>
        <position position="1"/>
    </location>
</feature>
<dbReference type="SMART" id="SM00256">
    <property type="entry name" value="FBOX"/>
    <property type="match status" value="1"/>
</dbReference>
<evidence type="ECO:0000259" key="1">
    <source>
        <dbReference type="SMART" id="SM00256"/>
    </source>
</evidence>
<evidence type="ECO:0000313" key="2">
    <source>
        <dbReference type="Proteomes" id="UP000189701"/>
    </source>
</evidence>
<protein>
    <submittedName>
        <fullName evidence="3">F-box/kelch-repeat protein At3g23880-like</fullName>
    </submittedName>
</protein>
<dbReference type="eggNOG" id="ENOG502R5IS">
    <property type="taxonomic scope" value="Eukaryota"/>
</dbReference>
<dbReference type="RefSeq" id="XP_009804410.1">
    <property type="nucleotide sequence ID" value="XM_009806108.1"/>
</dbReference>
<evidence type="ECO:0000313" key="3">
    <source>
        <dbReference type="RefSeq" id="XP_009804410.1"/>
    </source>
</evidence>
<dbReference type="Pfam" id="PF07734">
    <property type="entry name" value="FBA_1"/>
    <property type="match status" value="1"/>
</dbReference>
<dbReference type="Proteomes" id="UP000189701">
    <property type="component" value="Unplaced"/>
</dbReference>
<reference evidence="2" key="1">
    <citation type="journal article" date="2013" name="Genome Biol.">
        <title>Reference genomes and transcriptomes of Nicotiana sylvestris and Nicotiana tomentosiformis.</title>
        <authorList>
            <person name="Sierro N."/>
            <person name="Battey J.N."/>
            <person name="Ouadi S."/>
            <person name="Bovet L."/>
            <person name="Goepfert S."/>
            <person name="Bakaher N."/>
            <person name="Peitsch M.C."/>
            <person name="Ivanov N.V."/>
        </authorList>
    </citation>
    <scope>NUCLEOTIDE SEQUENCE [LARGE SCALE GENOMIC DNA]</scope>
</reference>